<feature type="transmembrane region" description="Helical" evidence="4">
    <location>
        <begin position="262"/>
        <end position="281"/>
    </location>
</feature>
<dbReference type="InterPro" id="IPR036259">
    <property type="entry name" value="MFS_trans_sf"/>
</dbReference>
<proteinExistence type="predicted"/>
<evidence type="ECO:0000256" key="3">
    <source>
        <dbReference type="ARBA" id="ARBA00023136"/>
    </source>
</evidence>
<dbReference type="PROSITE" id="PS50850">
    <property type="entry name" value="MFS"/>
    <property type="match status" value="1"/>
</dbReference>
<sequence>MAAATGIAVANIYYNQPMLGIIEGDFPGAASTALIPTATQLGYAAGLFLLLPLGDLLDQNRLIVGQFVVLAAALALAALAPSAPVLVLASLAVGLCSTVAQQIVPFAAHLAAPARRGAVVGTVMGGLLTGILLSRTLGGFVSAHGGWRAMFWLAVPMSLGCAALMAAVLPRRPAAATIGYGAALQSLLHLWRAHPALRGATLMQAALFASFSAFWTILALRLEQPPYELGAEVAGLFGVVGAVGVAAAPLAGRLANRRGPGLVIRLGAFLALAAWAVFAAWPGIPGLVLGVVILDFGVQGSLVSNQHVIYALQPNARSRLNTVFMTGMFLGGAAGSAGAMAAWRWGGWGAVCAFGALLAVAAILIDALAGRTRRDVP</sequence>
<dbReference type="InterPro" id="IPR011701">
    <property type="entry name" value="MFS"/>
</dbReference>
<feature type="transmembrane region" description="Helical" evidence="4">
    <location>
        <begin position="149"/>
        <end position="169"/>
    </location>
</feature>
<feature type="transmembrane region" description="Helical" evidence="4">
    <location>
        <begin position="28"/>
        <end position="50"/>
    </location>
</feature>
<dbReference type="Proteomes" id="UP000677537">
    <property type="component" value="Unassembled WGS sequence"/>
</dbReference>
<feature type="transmembrane region" description="Helical" evidence="4">
    <location>
        <begin position="234"/>
        <end position="255"/>
    </location>
</feature>
<dbReference type="CDD" id="cd17324">
    <property type="entry name" value="MFS_NepI_like"/>
    <property type="match status" value="1"/>
</dbReference>
<evidence type="ECO:0000256" key="1">
    <source>
        <dbReference type="ARBA" id="ARBA00022692"/>
    </source>
</evidence>
<gene>
    <name evidence="6" type="ORF">J5Y10_26700</name>
</gene>
<feature type="transmembrane region" description="Helical" evidence="4">
    <location>
        <begin position="86"/>
        <end position="106"/>
    </location>
</feature>
<dbReference type="Gene3D" id="1.20.1250.20">
    <property type="entry name" value="MFS general substrate transporter like domains"/>
    <property type="match status" value="1"/>
</dbReference>
<organism evidence="6 7">
    <name type="scientific">Roseomonas indoligenes</name>
    <dbReference type="NCBI Taxonomy" id="2820811"/>
    <lineage>
        <taxon>Bacteria</taxon>
        <taxon>Pseudomonadati</taxon>
        <taxon>Pseudomonadota</taxon>
        <taxon>Alphaproteobacteria</taxon>
        <taxon>Acetobacterales</taxon>
        <taxon>Roseomonadaceae</taxon>
        <taxon>Roseomonas</taxon>
    </lineage>
</organism>
<dbReference type="AlphaFoldDB" id="A0A940MZU3"/>
<feature type="transmembrane region" description="Helical" evidence="4">
    <location>
        <begin position="348"/>
        <end position="369"/>
    </location>
</feature>
<keyword evidence="2 4" id="KW-1133">Transmembrane helix</keyword>
<dbReference type="GO" id="GO:0022857">
    <property type="term" value="F:transmembrane transporter activity"/>
    <property type="evidence" value="ECO:0007669"/>
    <property type="project" value="InterPro"/>
</dbReference>
<evidence type="ECO:0000256" key="2">
    <source>
        <dbReference type="ARBA" id="ARBA00022989"/>
    </source>
</evidence>
<reference evidence="6" key="1">
    <citation type="submission" date="2021-03" db="EMBL/GenBank/DDBJ databases">
        <authorList>
            <person name="So Y."/>
        </authorList>
    </citation>
    <scope>NUCLEOTIDE SEQUENCE</scope>
    <source>
        <strain evidence="6">SG15</strain>
    </source>
</reference>
<feature type="transmembrane region" description="Helical" evidence="4">
    <location>
        <begin position="62"/>
        <end position="80"/>
    </location>
</feature>
<feature type="transmembrane region" description="Helical" evidence="4">
    <location>
        <begin position="202"/>
        <end position="222"/>
    </location>
</feature>
<name>A0A940MZU3_9PROT</name>
<dbReference type="InterPro" id="IPR020846">
    <property type="entry name" value="MFS_dom"/>
</dbReference>
<feature type="transmembrane region" description="Helical" evidence="4">
    <location>
        <begin position="322"/>
        <end position="342"/>
    </location>
</feature>
<evidence type="ECO:0000256" key="4">
    <source>
        <dbReference type="SAM" id="Phobius"/>
    </source>
</evidence>
<dbReference type="PANTHER" id="PTHR42910:SF1">
    <property type="entry name" value="MAJOR FACILITATOR SUPERFAMILY (MFS) PROFILE DOMAIN-CONTAINING PROTEIN"/>
    <property type="match status" value="1"/>
</dbReference>
<keyword evidence="7" id="KW-1185">Reference proteome</keyword>
<dbReference type="PANTHER" id="PTHR42910">
    <property type="entry name" value="TRANSPORTER SCO4007-RELATED"/>
    <property type="match status" value="1"/>
</dbReference>
<evidence type="ECO:0000313" key="7">
    <source>
        <dbReference type="Proteomes" id="UP000677537"/>
    </source>
</evidence>
<dbReference type="Pfam" id="PF07690">
    <property type="entry name" value="MFS_1"/>
    <property type="match status" value="1"/>
</dbReference>
<evidence type="ECO:0000313" key="6">
    <source>
        <dbReference type="EMBL" id="MBP0496399.1"/>
    </source>
</evidence>
<protein>
    <submittedName>
        <fullName evidence="6">MFS transporter</fullName>
    </submittedName>
</protein>
<keyword evidence="1 4" id="KW-0812">Transmembrane</keyword>
<dbReference type="SUPFAM" id="SSF103473">
    <property type="entry name" value="MFS general substrate transporter"/>
    <property type="match status" value="1"/>
</dbReference>
<feature type="domain" description="Major facilitator superfamily (MFS) profile" evidence="5">
    <location>
        <begin position="1"/>
        <end position="373"/>
    </location>
</feature>
<feature type="transmembrane region" description="Helical" evidence="4">
    <location>
        <begin position="287"/>
        <end position="310"/>
    </location>
</feature>
<dbReference type="EMBL" id="JAGIZA010000037">
    <property type="protein sequence ID" value="MBP0496399.1"/>
    <property type="molecule type" value="Genomic_DNA"/>
</dbReference>
<accession>A0A940MZU3</accession>
<feature type="transmembrane region" description="Helical" evidence="4">
    <location>
        <begin position="118"/>
        <end position="137"/>
    </location>
</feature>
<comment type="caution">
    <text evidence="6">The sequence shown here is derived from an EMBL/GenBank/DDBJ whole genome shotgun (WGS) entry which is preliminary data.</text>
</comment>
<keyword evidence="3 4" id="KW-0472">Membrane</keyword>
<evidence type="ECO:0000259" key="5">
    <source>
        <dbReference type="PROSITE" id="PS50850"/>
    </source>
</evidence>